<feature type="transmembrane region" description="Helical" evidence="5">
    <location>
        <begin position="142"/>
        <end position="161"/>
    </location>
</feature>
<feature type="transmembrane region" description="Helical" evidence="5">
    <location>
        <begin position="20"/>
        <end position="38"/>
    </location>
</feature>
<dbReference type="Pfam" id="PF07690">
    <property type="entry name" value="MFS_1"/>
    <property type="match status" value="1"/>
</dbReference>
<dbReference type="PANTHER" id="PTHR23508:SF10">
    <property type="entry name" value="CARBOXYLIC ACID TRANSPORTER PROTEIN HOMOLOG"/>
    <property type="match status" value="1"/>
</dbReference>
<evidence type="ECO:0000259" key="6">
    <source>
        <dbReference type="PROSITE" id="PS50850"/>
    </source>
</evidence>
<feature type="transmembrane region" description="Helical" evidence="5">
    <location>
        <begin position="118"/>
        <end position="136"/>
    </location>
</feature>
<dbReference type="PROSITE" id="PS50850">
    <property type="entry name" value="MFS"/>
    <property type="match status" value="1"/>
</dbReference>
<feature type="domain" description="Major facilitator superfamily (MFS) profile" evidence="6">
    <location>
        <begin position="1"/>
        <end position="220"/>
    </location>
</feature>
<comment type="subcellular location">
    <subcellularLocation>
        <location evidence="1">Membrane</location>
        <topology evidence="1">Multi-pass membrane protein</topology>
    </subcellularLocation>
</comment>
<dbReference type="PROSITE" id="PS00217">
    <property type="entry name" value="SUGAR_TRANSPORT_2"/>
    <property type="match status" value="1"/>
</dbReference>
<keyword evidence="3 5" id="KW-1133">Transmembrane helix</keyword>
<reference evidence="7" key="1">
    <citation type="submission" date="2022-09" db="EMBL/GenBank/DDBJ databases">
        <title>Isolation and characterization of 3-chlorobenzoate degrading bacteria from soils in Shizuoka.</title>
        <authorList>
            <person name="Ifat A."/>
            <person name="Ogawa N."/>
            <person name="Kimbara K."/>
            <person name="Moriuchi R."/>
            <person name="Dohra H."/>
            <person name="Shintani M."/>
        </authorList>
    </citation>
    <scope>NUCLEOTIDE SEQUENCE</scope>
    <source>
        <strain evidence="7">19CS4-2</strain>
    </source>
</reference>
<evidence type="ECO:0000313" key="7">
    <source>
        <dbReference type="EMBL" id="GJH30153.1"/>
    </source>
</evidence>
<name>A0AA37IK06_9BURK</name>
<feature type="transmembrane region" description="Helical" evidence="5">
    <location>
        <begin position="50"/>
        <end position="69"/>
    </location>
</feature>
<evidence type="ECO:0000256" key="1">
    <source>
        <dbReference type="ARBA" id="ARBA00004141"/>
    </source>
</evidence>
<dbReference type="InterPro" id="IPR005829">
    <property type="entry name" value="Sugar_transporter_CS"/>
</dbReference>
<dbReference type="PANTHER" id="PTHR23508">
    <property type="entry name" value="CARBOXYLIC ACID TRANSPORTER PROTEIN HOMOLOG"/>
    <property type="match status" value="1"/>
</dbReference>
<proteinExistence type="predicted"/>
<accession>A0AA37IK06</accession>
<evidence type="ECO:0000256" key="4">
    <source>
        <dbReference type="ARBA" id="ARBA00023136"/>
    </source>
</evidence>
<evidence type="ECO:0000256" key="2">
    <source>
        <dbReference type="ARBA" id="ARBA00022692"/>
    </source>
</evidence>
<evidence type="ECO:0000313" key="8">
    <source>
        <dbReference type="Proteomes" id="UP001055111"/>
    </source>
</evidence>
<dbReference type="RefSeq" id="WP_238217844.1">
    <property type="nucleotide sequence ID" value="NZ_BPUS01000032.1"/>
</dbReference>
<keyword evidence="2 5" id="KW-0812">Transmembrane</keyword>
<evidence type="ECO:0000256" key="3">
    <source>
        <dbReference type="ARBA" id="ARBA00022989"/>
    </source>
</evidence>
<sequence length="220" mass="23767">MLSFLLPALMAAWHFSKTEAGLIATSSLLAAALGEWIWGIQSDRHGRERVLTGSIIWSTAFSMIAGFTNACHQSLIVRALQGLGFGAEGVVGAALMAEGINLAHRDKALGLVQSSFSVGWVLAAVIAGLLLVYLPASIAWRPAFWVGVVPALVVLLIRRYIPEPEIFREMKRATGGAVVATWRSSFRADVRRFEYKPQDDTGALGGGVKCGWDVRSTEVR</sequence>
<dbReference type="InterPro" id="IPR020846">
    <property type="entry name" value="MFS_dom"/>
</dbReference>
<dbReference type="GO" id="GO:0046943">
    <property type="term" value="F:carboxylic acid transmembrane transporter activity"/>
    <property type="evidence" value="ECO:0007669"/>
    <property type="project" value="TreeGrafter"/>
</dbReference>
<dbReference type="SUPFAM" id="SSF103473">
    <property type="entry name" value="MFS general substrate transporter"/>
    <property type="match status" value="1"/>
</dbReference>
<dbReference type="EMBL" id="BPUS01000032">
    <property type="protein sequence ID" value="GJH30153.1"/>
    <property type="molecule type" value="Genomic_DNA"/>
</dbReference>
<dbReference type="Proteomes" id="UP001055111">
    <property type="component" value="Unassembled WGS sequence"/>
</dbReference>
<evidence type="ECO:0000256" key="5">
    <source>
        <dbReference type="SAM" id="Phobius"/>
    </source>
</evidence>
<dbReference type="InterPro" id="IPR036259">
    <property type="entry name" value="MFS_trans_sf"/>
</dbReference>
<protein>
    <recommendedName>
        <fullName evidence="6">Major facilitator superfamily (MFS) profile domain-containing protein</fullName>
    </recommendedName>
</protein>
<organism evidence="7 8">
    <name type="scientific">Caballeronia novacaledonica</name>
    <dbReference type="NCBI Taxonomy" id="1544861"/>
    <lineage>
        <taxon>Bacteria</taxon>
        <taxon>Pseudomonadati</taxon>
        <taxon>Pseudomonadota</taxon>
        <taxon>Betaproteobacteria</taxon>
        <taxon>Burkholderiales</taxon>
        <taxon>Burkholderiaceae</taxon>
        <taxon>Caballeronia</taxon>
    </lineage>
</organism>
<comment type="caution">
    <text evidence="7">The sequence shown here is derived from an EMBL/GenBank/DDBJ whole genome shotgun (WGS) entry which is preliminary data.</text>
</comment>
<dbReference type="InterPro" id="IPR011701">
    <property type="entry name" value="MFS"/>
</dbReference>
<dbReference type="Gene3D" id="1.20.1250.20">
    <property type="entry name" value="MFS general substrate transporter like domains"/>
    <property type="match status" value="1"/>
</dbReference>
<keyword evidence="4 5" id="KW-0472">Membrane</keyword>
<dbReference type="GO" id="GO:0005886">
    <property type="term" value="C:plasma membrane"/>
    <property type="evidence" value="ECO:0007669"/>
    <property type="project" value="TreeGrafter"/>
</dbReference>
<gene>
    <name evidence="7" type="ORF">CBA19CS42_36575</name>
</gene>
<feature type="transmembrane region" description="Helical" evidence="5">
    <location>
        <begin position="75"/>
        <end position="97"/>
    </location>
</feature>
<dbReference type="AlphaFoldDB" id="A0AA37IK06"/>